<evidence type="ECO:0000256" key="1">
    <source>
        <dbReference type="SAM" id="Phobius"/>
    </source>
</evidence>
<organism evidence="2 3">
    <name type="scientific">Mangrovibacter plantisponsor</name>
    <dbReference type="NCBI Taxonomy" id="451513"/>
    <lineage>
        <taxon>Bacteria</taxon>
        <taxon>Pseudomonadati</taxon>
        <taxon>Pseudomonadota</taxon>
        <taxon>Gammaproteobacteria</taxon>
        <taxon>Enterobacterales</taxon>
        <taxon>Enterobacteriaceae</taxon>
        <taxon>Mangrovibacter</taxon>
    </lineage>
</organism>
<reference evidence="2 3" key="1">
    <citation type="submission" date="2018-05" db="EMBL/GenBank/DDBJ databases">
        <title>Genomic Encyclopedia of Type Strains, Phase IV (KMG-IV): sequencing the most valuable type-strain genomes for metagenomic binning, comparative biology and taxonomic classification.</title>
        <authorList>
            <person name="Goeker M."/>
        </authorList>
    </citation>
    <scope>NUCLEOTIDE SEQUENCE [LARGE SCALE GENOMIC DNA]</scope>
    <source>
        <strain evidence="2 3">DSM 19579</strain>
    </source>
</reference>
<comment type="caution">
    <text evidence="2">The sequence shown here is derived from an EMBL/GenBank/DDBJ whole genome shotgun (WGS) entry which is preliminary data.</text>
</comment>
<protein>
    <submittedName>
        <fullName evidence="2">Uncharacterized protein</fullName>
    </submittedName>
</protein>
<name>A0A317Q0V1_9ENTR</name>
<gene>
    <name evidence="2" type="ORF">DES37_11058</name>
</gene>
<keyword evidence="1" id="KW-0472">Membrane</keyword>
<dbReference type="Proteomes" id="UP000246744">
    <property type="component" value="Unassembled WGS sequence"/>
</dbReference>
<keyword evidence="3" id="KW-1185">Reference proteome</keyword>
<feature type="transmembrane region" description="Helical" evidence="1">
    <location>
        <begin position="341"/>
        <end position="359"/>
    </location>
</feature>
<evidence type="ECO:0000313" key="2">
    <source>
        <dbReference type="EMBL" id="PWW06656.1"/>
    </source>
</evidence>
<evidence type="ECO:0000313" key="3">
    <source>
        <dbReference type="Proteomes" id="UP000246744"/>
    </source>
</evidence>
<keyword evidence="1" id="KW-0812">Transmembrane</keyword>
<feature type="transmembrane region" description="Helical" evidence="1">
    <location>
        <begin position="380"/>
        <end position="402"/>
    </location>
</feature>
<sequence>MDSSTREVWLEWLEDESGTAPAYSGMTGLHSSAIAPILSASPDNPFDAYGHLKTVLGSRELARAMESKSVQALWVSRMAALTSSAITLSESMGPEAHARYSKMLQAGLYNSTGNTITLFETKTTVGKLQEMIRRDVNAMNAASAAVNSQVLTGELQRSASKVTTSTTGYIMGFTDPHDLAREVTVRMSTLRTPEELRAAMVSTPASGQIPSSMTMPGNPLARSHYSNVVVSDVSLYGQGQQHRMVGHLSSEMIDTILDENARRFAGGQAIGLVLSFFMFAFQIHNLRNNLASLNTAFGDQQSAQFKAIATGLMMMGAASEVAGFGRVLMNKKSWAILSPNYVHPLVKLGGMIAGGAAMVEGVRLIIQGSNSYKQGGSQTAIGYFFAGGLTVTGGAIGAWSGYIGSTALLGPVGIAALLIITGALITLEADSQRSNPLEVWLRRCCFGRPRGSDYRWHARSEQDMAECMDAFYAIVKGMVAEVGFRGLHVNQYGEHLTRLQVRLLLPGGSEEHSAWQVNLVAKEKTGHEVVMFTENHNVPDQANTRQAGGIHQDGVYRRTPGENSLAIEIHLWVNPGRYQQAILRVAYWPHKYNRHDQLGLVVEA</sequence>
<keyword evidence="1" id="KW-1133">Transmembrane helix</keyword>
<dbReference type="EMBL" id="QGTS01000010">
    <property type="protein sequence ID" value="PWW06656.1"/>
    <property type="molecule type" value="Genomic_DNA"/>
</dbReference>
<feature type="transmembrane region" description="Helical" evidence="1">
    <location>
        <begin position="408"/>
        <end position="427"/>
    </location>
</feature>
<feature type="transmembrane region" description="Helical" evidence="1">
    <location>
        <begin position="264"/>
        <end position="286"/>
    </location>
</feature>
<accession>A0A317Q0V1</accession>
<feature type="transmembrane region" description="Helical" evidence="1">
    <location>
        <begin position="307"/>
        <end position="329"/>
    </location>
</feature>
<dbReference type="RefSeq" id="WP_110026891.1">
    <property type="nucleotide sequence ID" value="NZ_QGTS01000010.1"/>
</dbReference>
<dbReference type="AlphaFoldDB" id="A0A317Q0V1"/>
<proteinExistence type="predicted"/>